<sequence>MSTVRHLWRRHDEQHPSSPTEITGLYGALLKTMSRKMLGQVPDAAGVMWHYPTLLKDMMRFGRRSESWNRLDPNLATLATMASAATVGCSFCLDLHYFMSHDRGLDEAKAREVPRWRQSTAFTPLERRVMEYAEAMCQTPLTVTDEMSAALLDALGAPALLELTARIGAMNLTARSNVALGIRSQEFAASCGLPPLATATADGVASA</sequence>
<protein>
    <submittedName>
        <fullName evidence="2">Carboxymuconolactone decarboxylase family protein</fullName>
    </submittedName>
</protein>
<keyword evidence="3" id="KW-1185">Reference proteome</keyword>
<dbReference type="RefSeq" id="WP_324276183.1">
    <property type="nucleotide sequence ID" value="NZ_CP141261.1"/>
</dbReference>
<dbReference type="InterPro" id="IPR029032">
    <property type="entry name" value="AhpD-like"/>
</dbReference>
<dbReference type="PANTHER" id="PTHR34846:SF10">
    <property type="entry name" value="CYTOPLASMIC PROTEIN"/>
    <property type="match status" value="1"/>
</dbReference>
<proteinExistence type="predicted"/>
<dbReference type="Gene3D" id="1.20.1290.10">
    <property type="entry name" value="AhpD-like"/>
    <property type="match status" value="1"/>
</dbReference>
<evidence type="ECO:0000259" key="1">
    <source>
        <dbReference type="Pfam" id="PF02627"/>
    </source>
</evidence>
<dbReference type="SUPFAM" id="SSF69118">
    <property type="entry name" value="AhpD-like"/>
    <property type="match status" value="1"/>
</dbReference>
<name>A0ABZ1B234_9ACTN</name>
<feature type="domain" description="Carboxymuconolactone decarboxylase-like" evidence="1">
    <location>
        <begin position="52"/>
        <end position="135"/>
    </location>
</feature>
<gene>
    <name evidence="2" type="ORF">U6N30_03700</name>
</gene>
<dbReference type="Proteomes" id="UP001324287">
    <property type="component" value="Chromosome"/>
</dbReference>
<reference evidence="2 3" key="1">
    <citation type="submission" date="2023-12" db="EMBL/GenBank/DDBJ databases">
        <title>Blastococcus brunescens sp. nov., an actonobacterium isolated from sandstone collected in sahara desert.</title>
        <authorList>
            <person name="Gtari M."/>
            <person name="Ghodhbane F."/>
        </authorList>
    </citation>
    <scope>NUCLEOTIDE SEQUENCE [LARGE SCALE GENOMIC DNA]</scope>
    <source>
        <strain evidence="2 3">BMG 8361</strain>
    </source>
</reference>
<dbReference type="InterPro" id="IPR003779">
    <property type="entry name" value="CMD-like"/>
</dbReference>
<evidence type="ECO:0000313" key="3">
    <source>
        <dbReference type="Proteomes" id="UP001324287"/>
    </source>
</evidence>
<accession>A0ABZ1B234</accession>
<dbReference type="Pfam" id="PF02627">
    <property type="entry name" value="CMD"/>
    <property type="match status" value="1"/>
</dbReference>
<organism evidence="2 3">
    <name type="scientific">Blastococcus brunescens</name>
    <dbReference type="NCBI Taxonomy" id="1564165"/>
    <lineage>
        <taxon>Bacteria</taxon>
        <taxon>Bacillati</taxon>
        <taxon>Actinomycetota</taxon>
        <taxon>Actinomycetes</taxon>
        <taxon>Geodermatophilales</taxon>
        <taxon>Geodermatophilaceae</taxon>
        <taxon>Blastococcus</taxon>
    </lineage>
</organism>
<dbReference type="PANTHER" id="PTHR34846">
    <property type="entry name" value="4-CARBOXYMUCONOLACTONE DECARBOXYLASE FAMILY PROTEIN (AFU_ORTHOLOGUE AFUA_6G11590)"/>
    <property type="match status" value="1"/>
</dbReference>
<dbReference type="EMBL" id="CP141261">
    <property type="protein sequence ID" value="WRL64858.1"/>
    <property type="molecule type" value="Genomic_DNA"/>
</dbReference>
<evidence type="ECO:0000313" key="2">
    <source>
        <dbReference type="EMBL" id="WRL64858.1"/>
    </source>
</evidence>